<feature type="domain" description="Fibronectin type-III" evidence="4">
    <location>
        <begin position="679"/>
        <end position="773"/>
    </location>
</feature>
<dbReference type="InterPro" id="IPR003598">
    <property type="entry name" value="Ig_sub2"/>
</dbReference>
<dbReference type="SUPFAM" id="SSF49265">
    <property type="entry name" value="Fibronectin type III"/>
    <property type="match status" value="2"/>
</dbReference>
<proteinExistence type="predicted"/>
<dbReference type="PROSITE" id="PS50835">
    <property type="entry name" value="IG_LIKE"/>
    <property type="match status" value="5"/>
</dbReference>
<dbReference type="PANTHER" id="PTHR13817">
    <property type="entry name" value="TITIN"/>
    <property type="match status" value="1"/>
</dbReference>
<sequence length="970" mass="108047">QRPPRITEHPNSLVVKKLEPAKLNCKADGEPTPEIEWFHNGERIIHDTPNRMILLKGMSLFFLHVIQNKREQDTGTYWCLARNPLGEARSRNATVDLAVFRDDFRVSPKNTRVAVGETAMLECTPPRGHPEPEVSWEKDGRLISVGTGRIRMVGQGNLVIENIRQDDEGRYKCIAKNMVGERESPVATLAVNVKPFFIREPKDVSTLADTNVEFECKVGGDPRPNIAWRRKDGKMPNGRAEMKEDKSLRIKHVFPADEGIYICEAKNPVGSVSASATLTVHSRPAFLVRPKNQRVGLNSNVKFECIATGNPPPSIFWTKEGNQVRAQIYNHLNQLQINIDSESPSSKAVADLPPPVIVLGPVNQTLPHRTLAMLPCEASGTPTPHVTWSVNSSPLPKNDPRYVVLDTGTLQIDSLQRSDSGLYTCTASSEIGATSWSASLSVESPRNPNAIFHRMPDPSSFPGPPSKPTAVNITETAVTLTWRRNPDVGQSLLIGYNVEYYSSDLQTGWLLAAHRIHGESFAVQNLRPDTRYIFLVRAENSHGLGPPSPFSDVIRTIGLHLHMLPDFDQEEARLRLSMCIIGLKDVRAINSTTVKLAWEMQGDQNYVEGFYIRFRDVNGGSRKYNMMTVLTGLASSYVLTGLRKFTKYEFFLVPFYKSVEGPPSNSRSVQTLEDVPSAPPDNLHVQLVNMTTAAIYWSPPPPQHRNGILKGYNVRVLSNNSRLQSNITTNATSTSIRIHNLTAGASYTIKALAYTSVGPGPYTTPLTVIMDPSYMENPSAAGPPSTSLSNSFQDLLRQPWFIALIGGLSCLLLSVFFVILFLRRRMAWKKALVAHLTVPVHKPEDVRTDVSARETLWINRAWRPSPHTKEQSTSETKLLNKMDCPSSDFNYSSVYSPLQCNMNASDYAEVDTHNMATFYMKEPPSALAPYATTTLINNPAPKHFSASVGFIHYIYLQNLIRNTGLLKCRK</sequence>
<feature type="domain" description="Ig-like" evidence="3">
    <location>
        <begin position="195"/>
        <end position="279"/>
    </location>
</feature>
<dbReference type="Gene3D" id="2.60.40.10">
    <property type="entry name" value="Immunoglobulins"/>
    <property type="match status" value="8"/>
</dbReference>
<feature type="domain" description="Ig-like" evidence="3">
    <location>
        <begin position="284"/>
        <end position="323"/>
    </location>
</feature>
<dbReference type="SMART" id="SM00408">
    <property type="entry name" value="IGc2"/>
    <property type="match status" value="4"/>
</dbReference>
<gene>
    <name evidence="6" type="primary">LOC106466674</name>
</gene>
<dbReference type="Pfam" id="PF13927">
    <property type="entry name" value="Ig_3"/>
    <property type="match status" value="3"/>
</dbReference>
<keyword evidence="2" id="KW-0812">Transmembrane</keyword>
<dbReference type="InterPro" id="IPR003961">
    <property type="entry name" value="FN3_dom"/>
</dbReference>
<dbReference type="InterPro" id="IPR050964">
    <property type="entry name" value="Striated_Muscle_Regulatory"/>
</dbReference>
<keyword evidence="5" id="KW-1185">Reference proteome</keyword>
<dbReference type="Pfam" id="PF00041">
    <property type="entry name" value="fn3"/>
    <property type="match status" value="3"/>
</dbReference>
<dbReference type="InterPro" id="IPR013783">
    <property type="entry name" value="Ig-like_fold"/>
</dbReference>
<evidence type="ECO:0000313" key="5">
    <source>
        <dbReference type="Proteomes" id="UP000694941"/>
    </source>
</evidence>
<reference evidence="6" key="1">
    <citation type="submission" date="2025-08" db="UniProtKB">
        <authorList>
            <consortium name="RefSeq"/>
        </authorList>
    </citation>
    <scope>IDENTIFICATION</scope>
    <source>
        <tissue evidence="6">Muscle</tissue>
    </source>
</reference>
<evidence type="ECO:0000259" key="3">
    <source>
        <dbReference type="PROSITE" id="PS50835"/>
    </source>
</evidence>
<dbReference type="PANTHER" id="PTHR13817:SF172">
    <property type="entry name" value="IG-LIKE DOMAIN-CONTAINING PROTEIN"/>
    <property type="match status" value="1"/>
</dbReference>
<feature type="domain" description="Fibronectin type-III" evidence="4">
    <location>
        <begin position="464"/>
        <end position="559"/>
    </location>
</feature>
<organism evidence="5 6">
    <name type="scientific">Limulus polyphemus</name>
    <name type="common">Atlantic horseshoe crab</name>
    <dbReference type="NCBI Taxonomy" id="6850"/>
    <lineage>
        <taxon>Eukaryota</taxon>
        <taxon>Metazoa</taxon>
        <taxon>Ecdysozoa</taxon>
        <taxon>Arthropoda</taxon>
        <taxon>Chelicerata</taxon>
        <taxon>Merostomata</taxon>
        <taxon>Xiphosura</taxon>
        <taxon>Limulidae</taxon>
        <taxon>Limulus</taxon>
    </lineage>
</organism>
<dbReference type="InterPro" id="IPR013098">
    <property type="entry name" value="Ig_I-set"/>
</dbReference>
<name>A0ABM1T3I8_LIMPO</name>
<feature type="non-terminal residue" evidence="6">
    <location>
        <position position="1"/>
    </location>
</feature>
<dbReference type="InterPro" id="IPR036179">
    <property type="entry name" value="Ig-like_dom_sf"/>
</dbReference>
<dbReference type="RefSeq" id="XP_022250444.1">
    <property type="nucleotide sequence ID" value="XM_022394736.1"/>
</dbReference>
<evidence type="ECO:0000256" key="1">
    <source>
        <dbReference type="ARBA" id="ARBA00022737"/>
    </source>
</evidence>
<feature type="domain" description="Ig-like" evidence="3">
    <location>
        <begin position="102"/>
        <end position="192"/>
    </location>
</feature>
<evidence type="ECO:0000259" key="4">
    <source>
        <dbReference type="PROSITE" id="PS50853"/>
    </source>
</evidence>
<dbReference type="Pfam" id="PF07679">
    <property type="entry name" value="I-set"/>
    <property type="match status" value="2"/>
</dbReference>
<feature type="domain" description="Ig-like" evidence="3">
    <location>
        <begin position="354"/>
        <end position="441"/>
    </location>
</feature>
<dbReference type="CDD" id="cd00063">
    <property type="entry name" value="FN3"/>
    <property type="match status" value="3"/>
</dbReference>
<feature type="transmembrane region" description="Helical" evidence="2">
    <location>
        <begin position="800"/>
        <end position="822"/>
    </location>
</feature>
<feature type="domain" description="Ig-like" evidence="3">
    <location>
        <begin position="4"/>
        <end position="96"/>
    </location>
</feature>
<feature type="domain" description="Fibronectin type-III" evidence="4">
    <location>
        <begin position="579"/>
        <end position="674"/>
    </location>
</feature>
<keyword evidence="1" id="KW-0677">Repeat</keyword>
<evidence type="ECO:0000256" key="2">
    <source>
        <dbReference type="SAM" id="Phobius"/>
    </source>
</evidence>
<dbReference type="InterPro" id="IPR036116">
    <property type="entry name" value="FN3_sf"/>
</dbReference>
<keyword evidence="2" id="KW-0472">Membrane</keyword>
<accession>A0ABM1T3I8</accession>
<evidence type="ECO:0000313" key="6">
    <source>
        <dbReference type="RefSeq" id="XP_022250444.1"/>
    </source>
</evidence>
<dbReference type="GeneID" id="106466674"/>
<dbReference type="InterPro" id="IPR007110">
    <property type="entry name" value="Ig-like_dom"/>
</dbReference>
<dbReference type="Proteomes" id="UP000694941">
    <property type="component" value="Unplaced"/>
</dbReference>
<protein>
    <submittedName>
        <fullName evidence="6">Roundabout homolog 2-like</fullName>
    </submittedName>
</protein>
<dbReference type="SMART" id="SM00409">
    <property type="entry name" value="IG"/>
    <property type="match status" value="4"/>
</dbReference>
<dbReference type="PROSITE" id="PS50853">
    <property type="entry name" value="FN3"/>
    <property type="match status" value="3"/>
</dbReference>
<dbReference type="SMART" id="SM00060">
    <property type="entry name" value="FN3"/>
    <property type="match status" value="3"/>
</dbReference>
<dbReference type="SUPFAM" id="SSF48726">
    <property type="entry name" value="Immunoglobulin"/>
    <property type="match status" value="5"/>
</dbReference>
<dbReference type="InterPro" id="IPR003599">
    <property type="entry name" value="Ig_sub"/>
</dbReference>
<keyword evidence="2" id="KW-1133">Transmembrane helix</keyword>